<accession>A0ABV2ATL8</accession>
<dbReference type="PRINTS" id="PR00318">
    <property type="entry name" value="GPROTEINA"/>
</dbReference>
<sequence>MSDMLLSKGIKGTKVSEANSQIKEDILATFDLRDAPDRWESVCTKIKKLWEEEAGLKIVYENRAMFQLPGAGDYFINKAEEIGKKGYFPTQDDILRARVRTTGIVEKEFNIGKTKFKVFDVV</sequence>
<keyword evidence="3" id="KW-0342">GTP-binding</keyword>
<keyword evidence="2" id="KW-0547">Nucleotide-binding</keyword>
<proteinExistence type="predicted"/>
<dbReference type="PROSITE" id="PS51882">
    <property type="entry name" value="G_ALPHA"/>
    <property type="match status" value="1"/>
</dbReference>
<comment type="caution">
    <text evidence="4">The sequence shown here is derived from an EMBL/GenBank/DDBJ whole genome shotgun (WGS) entry which is preliminary data.</text>
</comment>
<dbReference type="Pfam" id="PF00503">
    <property type="entry name" value="G-alpha"/>
    <property type="match status" value="1"/>
</dbReference>
<name>A0ABV2ATL8_9EUKA</name>
<keyword evidence="5" id="KW-1185">Reference proteome</keyword>
<protein>
    <submittedName>
        <fullName evidence="4">Uncharacterized protein</fullName>
    </submittedName>
</protein>
<evidence type="ECO:0000313" key="4">
    <source>
        <dbReference type="EMBL" id="MES1923014.1"/>
    </source>
</evidence>
<evidence type="ECO:0000256" key="1">
    <source>
        <dbReference type="ARBA" id="ARBA00022723"/>
    </source>
</evidence>
<evidence type="ECO:0000313" key="5">
    <source>
        <dbReference type="Proteomes" id="UP001439008"/>
    </source>
</evidence>
<dbReference type="Gene3D" id="1.10.400.10">
    <property type="entry name" value="GI Alpha 1, domain 2-like"/>
    <property type="match status" value="1"/>
</dbReference>
<reference evidence="4 5" key="1">
    <citation type="journal article" date="2024" name="BMC Biol.">
        <title>Comparative genomics of Ascetosporea gives new insight into the evolutionary basis for animal parasitism in Rhizaria.</title>
        <authorList>
            <person name="Hiltunen Thoren M."/>
            <person name="Onut-Brannstrom I."/>
            <person name="Alfjorden A."/>
            <person name="Peckova H."/>
            <person name="Swords F."/>
            <person name="Hooper C."/>
            <person name="Holzer A.S."/>
            <person name="Bass D."/>
            <person name="Burki F."/>
        </authorList>
    </citation>
    <scope>NUCLEOTIDE SEQUENCE [LARGE SCALE GENOMIC DNA]</scope>
    <source>
        <strain evidence="4">20-A016</strain>
    </source>
</reference>
<organism evidence="4 5">
    <name type="scientific">Bonamia ostreae</name>
    <dbReference type="NCBI Taxonomy" id="126728"/>
    <lineage>
        <taxon>Eukaryota</taxon>
        <taxon>Sar</taxon>
        <taxon>Rhizaria</taxon>
        <taxon>Endomyxa</taxon>
        <taxon>Ascetosporea</taxon>
        <taxon>Haplosporida</taxon>
        <taxon>Bonamia</taxon>
    </lineage>
</organism>
<gene>
    <name evidence="4" type="ORF">MHBO_004548</name>
</gene>
<dbReference type="PANTHER" id="PTHR10218">
    <property type="entry name" value="GTP-BINDING PROTEIN ALPHA SUBUNIT"/>
    <property type="match status" value="1"/>
</dbReference>
<dbReference type="InterPro" id="IPR011025">
    <property type="entry name" value="GproteinA_insert"/>
</dbReference>
<dbReference type="InterPro" id="IPR001019">
    <property type="entry name" value="Gprotein_alpha_su"/>
</dbReference>
<evidence type="ECO:0000256" key="3">
    <source>
        <dbReference type="ARBA" id="ARBA00023134"/>
    </source>
</evidence>
<keyword evidence="1" id="KW-0479">Metal-binding</keyword>
<dbReference type="Proteomes" id="UP001439008">
    <property type="component" value="Unassembled WGS sequence"/>
</dbReference>
<dbReference type="PANTHER" id="PTHR10218:SF302">
    <property type="entry name" value="GUANINE NUCLEOTIDE-BINDING PROTEIN ALPHA-5 SUBUNIT"/>
    <property type="match status" value="1"/>
</dbReference>
<dbReference type="EMBL" id="JBDODL010004370">
    <property type="protein sequence ID" value="MES1923014.1"/>
    <property type="molecule type" value="Genomic_DNA"/>
</dbReference>
<dbReference type="SUPFAM" id="SSF47895">
    <property type="entry name" value="Transducin (alpha subunit), insertion domain"/>
    <property type="match status" value="1"/>
</dbReference>
<evidence type="ECO:0000256" key="2">
    <source>
        <dbReference type="ARBA" id="ARBA00022741"/>
    </source>
</evidence>